<dbReference type="RefSeq" id="WP_143869945.1">
    <property type="nucleotide sequence ID" value="NZ_CP041660.1"/>
</dbReference>
<evidence type="ECO:0000313" key="17">
    <source>
        <dbReference type="EMBL" id="MER2491371.1"/>
    </source>
</evidence>
<feature type="domain" description="TonB-dependent receptor-like beta-barrel" evidence="15">
    <location>
        <begin position="249"/>
        <end position="653"/>
    </location>
</feature>
<feature type="chain" id="PRO_5045885853" evidence="14">
    <location>
        <begin position="29"/>
        <end position="687"/>
    </location>
</feature>
<keyword evidence="4" id="KW-0410">Iron transport</keyword>
<organism evidence="17 18">
    <name type="scientific">Catenovulum sediminis</name>
    <dbReference type="NCBI Taxonomy" id="1740262"/>
    <lineage>
        <taxon>Bacteria</taxon>
        <taxon>Pseudomonadati</taxon>
        <taxon>Pseudomonadota</taxon>
        <taxon>Gammaproteobacteria</taxon>
        <taxon>Alteromonadales</taxon>
        <taxon>Alteromonadaceae</taxon>
        <taxon>Catenovulum</taxon>
    </lineage>
</organism>
<evidence type="ECO:0000256" key="2">
    <source>
        <dbReference type="ARBA" id="ARBA00022448"/>
    </source>
</evidence>
<proteinExistence type="inferred from homology"/>
<feature type="signal peptide" evidence="14">
    <location>
        <begin position="1"/>
        <end position="28"/>
    </location>
</feature>
<keyword evidence="9 13" id="KW-0798">TonB box</keyword>
<dbReference type="Pfam" id="PF00593">
    <property type="entry name" value="TonB_dep_Rec_b-barrel"/>
    <property type="match status" value="1"/>
</dbReference>
<keyword evidence="18" id="KW-1185">Reference proteome</keyword>
<keyword evidence="10 12" id="KW-0472">Membrane</keyword>
<dbReference type="Pfam" id="PF07715">
    <property type="entry name" value="Plug"/>
    <property type="match status" value="1"/>
</dbReference>
<dbReference type="InterPro" id="IPR039426">
    <property type="entry name" value="TonB-dep_rcpt-like"/>
</dbReference>
<dbReference type="PROSITE" id="PS52016">
    <property type="entry name" value="TONB_DEPENDENT_REC_3"/>
    <property type="match status" value="1"/>
</dbReference>
<dbReference type="PANTHER" id="PTHR32552">
    <property type="entry name" value="FERRICHROME IRON RECEPTOR-RELATED"/>
    <property type="match status" value="1"/>
</dbReference>
<dbReference type="PANTHER" id="PTHR32552:SF89">
    <property type="entry name" value="CATECHOLATE SIDEROPHORE RECEPTOR FIU"/>
    <property type="match status" value="1"/>
</dbReference>
<evidence type="ECO:0000256" key="6">
    <source>
        <dbReference type="ARBA" id="ARBA00022729"/>
    </source>
</evidence>
<evidence type="ECO:0000256" key="5">
    <source>
        <dbReference type="ARBA" id="ARBA00022692"/>
    </source>
</evidence>
<keyword evidence="17" id="KW-0675">Receptor</keyword>
<dbReference type="EMBL" id="JBELOE010000115">
    <property type="protein sequence ID" value="MER2491371.1"/>
    <property type="molecule type" value="Genomic_DNA"/>
</dbReference>
<dbReference type="InterPro" id="IPR012910">
    <property type="entry name" value="Plug_dom"/>
</dbReference>
<keyword evidence="6 14" id="KW-0732">Signal</keyword>
<evidence type="ECO:0000256" key="14">
    <source>
        <dbReference type="SAM" id="SignalP"/>
    </source>
</evidence>
<reference evidence="17 18" key="1">
    <citation type="submission" date="2024-06" db="EMBL/GenBank/DDBJ databases">
        <authorList>
            <person name="Chen R.Y."/>
        </authorList>
    </citation>
    <scope>NUCLEOTIDE SEQUENCE [LARGE SCALE GENOMIC DNA]</scope>
    <source>
        <strain evidence="17 18">D2</strain>
    </source>
</reference>
<evidence type="ECO:0000313" key="18">
    <source>
        <dbReference type="Proteomes" id="UP001467690"/>
    </source>
</evidence>
<comment type="subcellular location">
    <subcellularLocation>
        <location evidence="1 12">Cell outer membrane</location>
        <topology evidence="1 12">Multi-pass membrane protein</topology>
    </subcellularLocation>
</comment>
<evidence type="ECO:0000256" key="8">
    <source>
        <dbReference type="ARBA" id="ARBA00023065"/>
    </source>
</evidence>
<evidence type="ECO:0000256" key="4">
    <source>
        <dbReference type="ARBA" id="ARBA00022496"/>
    </source>
</evidence>
<dbReference type="SUPFAM" id="SSF56935">
    <property type="entry name" value="Porins"/>
    <property type="match status" value="1"/>
</dbReference>
<dbReference type="Gene3D" id="2.40.170.20">
    <property type="entry name" value="TonB-dependent receptor, beta-barrel domain"/>
    <property type="match status" value="1"/>
</dbReference>
<evidence type="ECO:0000256" key="11">
    <source>
        <dbReference type="ARBA" id="ARBA00023237"/>
    </source>
</evidence>
<evidence type="ECO:0000256" key="7">
    <source>
        <dbReference type="ARBA" id="ARBA00023004"/>
    </source>
</evidence>
<dbReference type="InterPro" id="IPR000531">
    <property type="entry name" value="Beta-barrel_TonB"/>
</dbReference>
<evidence type="ECO:0000256" key="9">
    <source>
        <dbReference type="ARBA" id="ARBA00023077"/>
    </source>
</evidence>
<evidence type="ECO:0000256" key="13">
    <source>
        <dbReference type="RuleBase" id="RU003357"/>
    </source>
</evidence>
<comment type="caution">
    <text evidence="17">The sequence shown here is derived from an EMBL/GenBank/DDBJ whole genome shotgun (WGS) entry which is preliminary data.</text>
</comment>
<evidence type="ECO:0000259" key="15">
    <source>
        <dbReference type="Pfam" id="PF00593"/>
    </source>
</evidence>
<keyword evidence="11 12" id="KW-0998">Cell outer membrane</keyword>
<sequence>MNAMKNNIFPHSALATIATCVISSSLHAQTIDEQITVTAKRIQQNIQQQSAQVSVLNDALLSLYNPQHLNQVLQQASSVWLSRGNGQESLLAIRSPVYTGAGACSEFITLQDNIPLRAAGFCNVNQLFDSGFELAEKIEIAKGASSALYGTNAIHGVINVLTPTPNGNKNISLTAGPDAYLRSKLNWSEIYDDSAVYTGLSYTHDGGFQHSSGYNDWKLIGKYQLNKQNLEITNTISAHKLKQDTATYLQQGQGAYKNKHLLRENSVDDAYRETDALTLSSAIKYQSANYSWQLTPYIRHNRMQFLMHFLPGTPTEKNGHHSVGLQSQYQSQVADNIDFVAGADIEWTKGFLQQQQTNATDSGSAFLDNILPQGQQYDYSVTALNSALYALINIPISDKITSTTNIRFDTIHYNYDNKMLDGNSRDDGSACAPPGCRYTRPADTEDHFDMWSWQQNIQYQIKNNLVAYLKLDTAFRAPHTSELYRLQNGQLDAQIEPQKAKSIEIGQHYIDGSHTLNLAAYWQDKSEVIIQNSQREYLNGAKTQHMGIEAEYSYQFSDDLSANLQASHALHRYKNDENFNNNIMDTAPKLMLAGRLNWRLQEKLQTELEYQYMDKYFTSADNTTEYDGHQLFNLRLNYQMSNNLRFSAQVLNLLDERYAERADYAFSQYRYFVGQPRRLFLGVNYEL</sequence>
<accession>A0ABV1REM2</accession>
<evidence type="ECO:0000256" key="10">
    <source>
        <dbReference type="ARBA" id="ARBA00023136"/>
    </source>
</evidence>
<evidence type="ECO:0000259" key="16">
    <source>
        <dbReference type="Pfam" id="PF07715"/>
    </source>
</evidence>
<evidence type="ECO:0000256" key="1">
    <source>
        <dbReference type="ARBA" id="ARBA00004571"/>
    </source>
</evidence>
<dbReference type="Proteomes" id="UP001467690">
    <property type="component" value="Unassembled WGS sequence"/>
</dbReference>
<name>A0ABV1REM2_9ALTE</name>
<dbReference type="InterPro" id="IPR037066">
    <property type="entry name" value="Plug_dom_sf"/>
</dbReference>
<comment type="similarity">
    <text evidence="12 13">Belongs to the TonB-dependent receptor family.</text>
</comment>
<evidence type="ECO:0000256" key="3">
    <source>
        <dbReference type="ARBA" id="ARBA00022452"/>
    </source>
</evidence>
<keyword evidence="8" id="KW-0406">Ion transport</keyword>
<keyword evidence="2 12" id="KW-0813">Transport</keyword>
<keyword evidence="7" id="KW-0408">Iron</keyword>
<keyword evidence="3 12" id="KW-1134">Transmembrane beta strand</keyword>
<feature type="domain" description="TonB-dependent receptor plug" evidence="16">
    <location>
        <begin position="47"/>
        <end position="157"/>
    </location>
</feature>
<gene>
    <name evidence="17" type="ORF">ABS311_05695</name>
</gene>
<dbReference type="InterPro" id="IPR036942">
    <property type="entry name" value="Beta-barrel_TonB_sf"/>
</dbReference>
<protein>
    <submittedName>
        <fullName evidence="17">TonB-dependent receptor</fullName>
    </submittedName>
</protein>
<dbReference type="Gene3D" id="2.170.130.10">
    <property type="entry name" value="TonB-dependent receptor, plug domain"/>
    <property type="match status" value="1"/>
</dbReference>
<keyword evidence="5 12" id="KW-0812">Transmembrane</keyword>
<evidence type="ECO:0000256" key="12">
    <source>
        <dbReference type="PROSITE-ProRule" id="PRU01360"/>
    </source>
</evidence>